<name>A0A6J0ZJ79_9ROSI</name>
<organism evidence="1 2">
    <name type="scientific">Herrania umbratica</name>
    <dbReference type="NCBI Taxonomy" id="108875"/>
    <lineage>
        <taxon>Eukaryota</taxon>
        <taxon>Viridiplantae</taxon>
        <taxon>Streptophyta</taxon>
        <taxon>Embryophyta</taxon>
        <taxon>Tracheophyta</taxon>
        <taxon>Spermatophyta</taxon>
        <taxon>Magnoliopsida</taxon>
        <taxon>eudicotyledons</taxon>
        <taxon>Gunneridae</taxon>
        <taxon>Pentapetalae</taxon>
        <taxon>rosids</taxon>
        <taxon>malvids</taxon>
        <taxon>Malvales</taxon>
        <taxon>Malvaceae</taxon>
        <taxon>Byttnerioideae</taxon>
        <taxon>Herrania</taxon>
    </lineage>
</organism>
<dbReference type="OrthoDB" id="1917248at2759"/>
<keyword evidence="1" id="KW-1185">Reference proteome</keyword>
<dbReference type="AlphaFoldDB" id="A0A6J0ZJ79"/>
<evidence type="ECO:0000313" key="2">
    <source>
        <dbReference type="RefSeq" id="XP_021274802.1"/>
    </source>
</evidence>
<gene>
    <name evidence="2" type="primary">LOC110409689</name>
</gene>
<accession>A0A6J0ZJ79</accession>
<sequence length="234" mass="26930">MDQQAKHSKPADILDLSVLPSADDSRIDFGHENHLKSQIRTQENQRAVMSEEEWKIRDELESDIERDLEEEIKDGIYHLALRLHRLYQHRKERNARDTSESCDTKEKTFSEVNISIKMEGGTKIEIKETKKVSPDHQKGLPLPPRSFRSNNVQGMLCSNGKKFDWAKSLRAEASPAIINRKIERSDQAKVPSNDRGFCMNPNLENTRRKLVSASGQRKGNIGLDNKVLELGWKW</sequence>
<evidence type="ECO:0000313" key="1">
    <source>
        <dbReference type="Proteomes" id="UP000504621"/>
    </source>
</evidence>
<reference evidence="2" key="1">
    <citation type="submission" date="2025-08" db="UniProtKB">
        <authorList>
            <consortium name="RefSeq"/>
        </authorList>
    </citation>
    <scope>IDENTIFICATION</scope>
    <source>
        <tissue evidence="2">Leaf</tissue>
    </source>
</reference>
<proteinExistence type="predicted"/>
<protein>
    <submittedName>
        <fullName evidence="2">Uncharacterized protein LOC110409689</fullName>
    </submittedName>
</protein>
<dbReference type="GeneID" id="110409689"/>
<dbReference type="Proteomes" id="UP000504621">
    <property type="component" value="Unplaced"/>
</dbReference>
<dbReference type="RefSeq" id="XP_021274802.1">
    <property type="nucleotide sequence ID" value="XM_021419127.1"/>
</dbReference>